<evidence type="ECO:0000313" key="1">
    <source>
        <dbReference type="EMBL" id="KAH1056458.1"/>
    </source>
</evidence>
<dbReference type="InterPro" id="IPR039537">
    <property type="entry name" value="Retrotran_Ty1/copia-like"/>
</dbReference>
<proteinExistence type="predicted"/>
<dbReference type="PANTHER" id="PTHR42648">
    <property type="entry name" value="TRANSPOSASE, PUTATIVE-RELATED"/>
    <property type="match status" value="1"/>
</dbReference>
<keyword evidence="2" id="KW-1185">Reference proteome</keyword>
<organism evidence="1 2">
    <name type="scientific">Gossypium stocksii</name>
    <dbReference type="NCBI Taxonomy" id="47602"/>
    <lineage>
        <taxon>Eukaryota</taxon>
        <taxon>Viridiplantae</taxon>
        <taxon>Streptophyta</taxon>
        <taxon>Embryophyta</taxon>
        <taxon>Tracheophyta</taxon>
        <taxon>Spermatophyta</taxon>
        <taxon>Magnoliopsida</taxon>
        <taxon>eudicotyledons</taxon>
        <taxon>Gunneridae</taxon>
        <taxon>Pentapetalae</taxon>
        <taxon>rosids</taxon>
        <taxon>malvids</taxon>
        <taxon>Malvales</taxon>
        <taxon>Malvaceae</taxon>
        <taxon>Malvoideae</taxon>
        <taxon>Gossypium</taxon>
    </lineage>
</organism>
<accession>A0A9D3USA5</accession>
<comment type="caution">
    <text evidence="1">The sequence shown here is derived from an EMBL/GenBank/DDBJ whole genome shotgun (WGS) entry which is preliminary data.</text>
</comment>
<dbReference type="OrthoDB" id="1935865at2759"/>
<protein>
    <recommendedName>
        <fullName evidence="3">GAG-pre-integrase domain-containing protein</fullName>
    </recommendedName>
</protein>
<evidence type="ECO:0008006" key="3">
    <source>
        <dbReference type="Google" id="ProtNLM"/>
    </source>
</evidence>
<dbReference type="Proteomes" id="UP000828251">
    <property type="component" value="Unassembled WGS sequence"/>
</dbReference>
<sequence>MLVKDGPLSMLKEVSYPQCESCLEGIRANRLMQTNACGPMSISTREGYDYYVTFIKDYSRYGYVYLMHRKSKTFDNF</sequence>
<reference evidence="1 2" key="1">
    <citation type="journal article" date="2021" name="Plant Biotechnol. J.">
        <title>Multi-omics assisted identification of the key and species-specific regulatory components of drought-tolerant mechanisms in Gossypium stocksii.</title>
        <authorList>
            <person name="Yu D."/>
            <person name="Ke L."/>
            <person name="Zhang D."/>
            <person name="Wu Y."/>
            <person name="Sun Y."/>
            <person name="Mei J."/>
            <person name="Sun J."/>
            <person name="Sun Y."/>
        </authorList>
    </citation>
    <scope>NUCLEOTIDE SEQUENCE [LARGE SCALE GENOMIC DNA]</scope>
    <source>
        <strain evidence="2">cv. E1</strain>
        <tissue evidence="1">Leaf</tissue>
    </source>
</reference>
<dbReference type="PANTHER" id="PTHR42648:SF27">
    <property type="entry name" value="RNA-DIRECTED DNA POLYMERASE"/>
    <property type="match status" value="1"/>
</dbReference>
<dbReference type="EMBL" id="JAIQCV010000010">
    <property type="protein sequence ID" value="KAH1056458.1"/>
    <property type="molecule type" value="Genomic_DNA"/>
</dbReference>
<name>A0A9D3USA5_9ROSI</name>
<evidence type="ECO:0000313" key="2">
    <source>
        <dbReference type="Proteomes" id="UP000828251"/>
    </source>
</evidence>
<dbReference type="AlphaFoldDB" id="A0A9D3USA5"/>
<gene>
    <name evidence="1" type="ORF">J1N35_034523</name>
</gene>